<dbReference type="EMBL" id="HACA01017002">
    <property type="protein sequence ID" value="CDW34363.1"/>
    <property type="molecule type" value="Transcribed_RNA"/>
</dbReference>
<sequence length="72" mass="8075">MDFIVPLVISVFIRVSLTTDCQPINEIAKLHSELVYEFDNLPSVEESQRLAQKIFLNTSLIGTCVIVDGTHI</sequence>
<proteinExistence type="predicted"/>
<accession>A0A0K2U7Y6</accession>
<dbReference type="EMBL" id="HACA01017003">
    <property type="protein sequence ID" value="CDW34364.1"/>
    <property type="molecule type" value="Transcribed_RNA"/>
</dbReference>
<organism evidence="2">
    <name type="scientific">Lepeophtheirus salmonis</name>
    <name type="common">Salmon louse</name>
    <name type="synonym">Caligus salmonis</name>
    <dbReference type="NCBI Taxonomy" id="72036"/>
    <lineage>
        <taxon>Eukaryota</taxon>
        <taxon>Metazoa</taxon>
        <taxon>Ecdysozoa</taxon>
        <taxon>Arthropoda</taxon>
        <taxon>Crustacea</taxon>
        <taxon>Multicrustacea</taxon>
        <taxon>Hexanauplia</taxon>
        <taxon>Copepoda</taxon>
        <taxon>Siphonostomatoida</taxon>
        <taxon>Caligidae</taxon>
        <taxon>Lepeophtheirus</taxon>
    </lineage>
</organism>
<name>A0A0K2U7Y6_LEPSM</name>
<feature type="chain" id="PRO_5013456380" evidence="1">
    <location>
        <begin position="19"/>
        <end position="72"/>
    </location>
</feature>
<evidence type="ECO:0000256" key="1">
    <source>
        <dbReference type="SAM" id="SignalP"/>
    </source>
</evidence>
<keyword evidence="1" id="KW-0732">Signal</keyword>
<feature type="signal peptide" evidence="1">
    <location>
        <begin position="1"/>
        <end position="18"/>
    </location>
</feature>
<protein>
    <submittedName>
        <fullName evidence="2">Uncharacterized protein</fullName>
    </submittedName>
</protein>
<dbReference type="AlphaFoldDB" id="A0A0K2U7Y6"/>
<reference evidence="2" key="1">
    <citation type="submission" date="2014-05" db="EMBL/GenBank/DDBJ databases">
        <authorList>
            <person name="Chronopoulou M."/>
        </authorList>
    </citation>
    <scope>NUCLEOTIDE SEQUENCE</scope>
    <source>
        <tissue evidence="2">Whole organism</tissue>
    </source>
</reference>
<evidence type="ECO:0000313" key="2">
    <source>
        <dbReference type="EMBL" id="CDW34364.1"/>
    </source>
</evidence>